<accession>A0A1X6ZZJ1</accession>
<dbReference type="Gene3D" id="2.60.40.1880">
    <property type="entry name" value="Invasion associated locus B (IalB) protein"/>
    <property type="match status" value="1"/>
</dbReference>
<evidence type="ECO:0000313" key="3">
    <source>
        <dbReference type="Proteomes" id="UP000193061"/>
    </source>
</evidence>
<dbReference type="InterPro" id="IPR038696">
    <property type="entry name" value="IalB_sf"/>
</dbReference>
<keyword evidence="1" id="KW-0732">Signal</keyword>
<evidence type="ECO:0000256" key="1">
    <source>
        <dbReference type="SAM" id="SignalP"/>
    </source>
</evidence>
<dbReference type="AlphaFoldDB" id="A0A1X6ZZJ1"/>
<keyword evidence="3" id="KW-1185">Reference proteome</keyword>
<reference evidence="2 3" key="1">
    <citation type="submission" date="2017-03" db="EMBL/GenBank/DDBJ databases">
        <authorList>
            <person name="Afonso C.L."/>
            <person name="Miller P.J."/>
            <person name="Scott M.A."/>
            <person name="Spackman E."/>
            <person name="Goraichik I."/>
            <person name="Dimitrov K.M."/>
            <person name="Suarez D.L."/>
            <person name="Swayne D.E."/>
        </authorList>
    </citation>
    <scope>NUCLEOTIDE SEQUENCE [LARGE SCALE GENOMIC DNA]</scope>
    <source>
        <strain evidence="2 3">CECT 7450</strain>
    </source>
</reference>
<evidence type="ECO:0000313" key="2">
    <source>
        <dbReference type="EMBL" id="SLN65937.1"/>
    </source>
</evidence>
<dbReference type="Proteomes" id="UP000193061">
    <property type="component" value="Unassembled WGS sequence"/>
</dbReference>
<dbReference type="EMBL" id="FWFX01000013">
    <property type="protein sequence ID" value="SLN65937.1"/>
    <property type="molecule type" value="Genomic_DNA"/>
</dbReference>
<name>A0A1X6ZZJ1_9RHOB</name>
<dbReference type="Pfam" id="PF06776">
    <property type="entry name" value="IalB"/>
    <property type="match status" value="1"/>
</dbReference>
<feature type="signal peptide" evidence="1">
    <location>
        <begin position="1"/>
        <end position="20"/>
    </location>
</feature>
<dbReference type="InterPro" id="IPR010642">
    <property type="entry name" value="Invasion_prot_B"/>
</dbReference>
<gene>
    <name evidence="2" type="ORF">ROA7450_03488</name>
</gene>
<feature type="chain" id="PRO_5012620511" evidence="1">
    <location>
        <begin position="21"/>
        <end position="159"/>
    </location>
</feature>
<proteinExistence type="predicted"/>
<protein>
    <submittedName>
        <fullName evidence="2">Invasion associated locus B (IalB) protein</fullName>
    </submittedName>
</protein>
<sequence>MKQWAYIAAATLSLAQPVNAQEETRAPWLVNCNNQVDTAVLICEMSQSIVLADSNQRLATAAFVKTGGSDEVEARFTLPFGLKLVSGLTASVDKNDVATLEFLTCEAQGCFVVSPVSSDWLSAMRGGAELTLTGENQSDDPISFGFDLSGFSKVSDLMP</sequence>
<organism evidence="2 3">
    <name type="scientific">Roseovarius albus</name>
    <dbReference type="NCBI Taxonomy" id="1247867"/>
    <lineage>
        <taxon>Bacteria</taxon>
        <taxon>Pseudomonadati</taxon>
        <taxon>Pseudomonadota</taxon>
        <taxon>Alphaproteobacteria</taxon>
        <taxon>Rhodobacterales</taxon>
        <taxon>Roseobacteraceae</taxon>
        <taxon>Roseovarius</taxon>
    </lineage>
</organism>